<dbReference type="InterPro" id="IPR019694">
    <property type="entry name" value="Phage_HP1_Orf23"/>
</dbReference>
<dbReference type="EMBL" id="VSSQ01054411">
    <property type="protein sequence ID" value="MPN08363.1"/>
    <property type="molecule type" value="Genomic_DNA"/>
</dbReference>
<name>A0A645F7A5_9ZZZZ</name>
<evidence type="ECO:0000313" key="1">
    <source>
        <dbReference type="EMBL" id="MPN08363.1"/>
    </source>
</evidence>
<accession>A0A645F7A5</accession>
<organism evidence="1">
    <name type="scientific">bioreactor metagenome</name>
    <dbReference type="NCBI Taxonomy" id="1076179"/>
    <lineage>
        <taxon>unclassified sequences</taxon>
        <taxon>metagenomes</taxon>
        <taxon>ecological metagenomes</taxon>
    </lineage>
</organism>
<proteinExistence type="predicted"/>
<sequence length="116" mass="12871">MFAEGTSDYGLEERRRVMDLACHRIRTAQLMYLNDTVSIAADGSMEGIEMFKAISQQVLNDMAAAGQISAGEIEIDPNQNILSTETIETRVKIVPLGKMTFIENVISYANPVLEEE</sequence>
<evidence type="ECO:0008006" key="2">
    <source>
        <dbReference type="Google" id="ProtNLM"/>
    </source>
</evidence>
<reference evidence="1" key="1">
    <citation type="submission" date="2019-08" db="EMBL/GenBank/DDBJ databases">
        <authorList>
            <person name="Kucharzyk K."/>
            <person name="Murdoch R.W."/>
            <person name="Higgins S."/>
            <person name="Loffler F."/>
        </authorList>
    </citation>
    <scope>NUCLEOTIDE SEQUENCE</scope>
</reference>
<dbReference type="Pfam" id="PF10758">
    <property type="entry name" value="DUF2586"/>
    <property type="match status" value="1"/>
</dbReference>
<gene>
    <name evidence="1" type="ORF">SDC9_155645</name>
</gene>
<protein>
    <recommendedName>
        <fullName evidence="2">Tail sheath protein C-terminal domain-containing protein</fullName>
    </recommendedName>
</protein>
<comment type="caution">
    <text evidence="1">The sequence shown here is derived from an EMBL/GenBank/DDBJ whole genome shotgun (WGS) entry which is preliminary data.</text>
</comment>
<dbReference type="AlphaFoldDB" id="A0A645F7A5"/>